<comment type="catalytic activity">
    <reaction evidence="1">
        <text>ATP + protein L-histidine = ADP + protein N-phospho-L-histidine.</text>
        <dbReference type="EC" id="2.7.13.3"/>
    </reaction>
</comment>
<gene>
    <name evidence="10" type="ORF">O9X88_11560</name>
</gene>
<dbReference type="AlphaFoldDB" id="A0A9X3R086"/>
<evidence type="ECO:0000256" key="8">
    <source>
        <dbReference type="SAM" id="Phobius"/>
    </source>
</evidence>
<accession>A0A9X3R086</accession>
<evidence type="ECO:0000256" key="2">
    <source>
        <dbReference type="ARBA" id="ARBA00012438"/>
    </source>
</evidence>
<feature type="transmembrane region" description="Helical" evidence="8">
    <location>
        <begin position="296"/>
        <end position="315"/>
    </location>
</feature>
<organism evidence="10 11">
    <name type="scientific">Agrobacterium salinitolerans</name>
    <dbReference type="NCBI Taxonomy" id="1183413"/>
    <lineage>
        <taxon>Bacteria</taxon>
        <taxon>Pseudomonadati</taxon>
        <taxon>Pseudomonadota</taxon>
        <taxon>Alphaproteobacteria</taxon>
        <taxon>Hyphomicrobiales</taxon>
        <taxon>Rhizobiaceae</taxon>
        <taxon>Rhizobium/Agrobacterium group</taxon>
        <taxon>Agrobacterium</taxon>
    </lineage>
</organism>
<dbReference type="Proteomes" id="UP001151018">
    <property type="component" value="Unassembled WGS sequence"/>
</dbReference>
<sequence length="574" mass="63738">MPLPGNRLKDIISALRRRSANFFPTASIGTYLVVMATVITLPLILFGGYLMLRLEAEKRDDLQRETIEDVRVASRNIDRRLQEIATSLNLLSQFPELESGNLAAFQGRVADSLKREGLYAILTTKDGQQRLNTRMPYGQPLGKVPAEANLAKAIDSGRITVSNMFFGQTSKEWVFNVTLPLGPDLDAAGDALILTQNTSDLSRLIPTETLPRNWAVAIIDGNNRVVVSSAPDEAEMGKPFVTPDVLSEMQAFSGNFFDGKGNLYAYAQLPGWQWKTVMWGPLAASQAALIDTWRQMMIGSLVLVLIAIGGAYLVGRQLRSSIRDLTLMAERIGEGEIVAPIDTKIKEANQVAIALSNASFDRSQSEERLQLLLHELVHRSKNILTLVQAMIRQLGRENKSIPEFQKEVDHRLRGLGMSIRALAEVQWQGLPIRKLIETHLEVFGTVAHRVVLIGDDFMLSPEAAQNFGLVIHELTTNSIKYGALSVPTGKITVRWQPFEKDGRQMIHLVWTETGGPPASEPSRKGFGTTVIKRHAEGAFGGQVLTEYREAGFEWTLEAPMRYFTPKRSEQTGQH</sequence>
<dbReference type="Pfam" id="PF07536">
    <property type="entry name" value="HWE_HK"/>
    <property type="match status" value="1"/>
</dbReference>
<evidence type="ECO:0000256" key="6">
    <source>
        <dbReference type="ARBA" id="ARBA00022777"/>
    </source>
</evidence>
<keyword evidence="6 10" id="KW-0418">Kinase</keyword>
<evidence type="ECO:0000256" key="4">
    <source>
        <dbReference type="ARBA" id="ARBA00022679"/>
    </source>
</evidence>
<proteinExistence type="predicted"/>
<evidence type="ECO:0000256" key="7">
    <source>
        <dbReference type="ARBA" id="ARBA00022840"/>
    </source>
</evidence>
<dbReference type="PANTHER" id="PTHR41523:SF7">
    <property type="entry name" value="HISTIDINE KINASE"/>
    <property type="match status" value="1"/>
</dbReference>
<dbReference type="SUPFAM" id="SSF55874">
    <property type="entry name" value="ATPase domain of HSP90 chaperone/DNA topoisomerase II/histidine kinase"/>
    <property type="match status" value="1"/>
</dbReference>
<comment type="caution">
    <text evidence="10">The sequence shown here is derived from an EMBL/GenBank/DDBJ whole genome shotgun (WGS) entry which is preliminary data.</text>
</comment>
<feature type="domain" description="Signal transduction histidine kinase HWE region" evidence="9">
    <location>
        <begin position="375"/>
        <end position="456"/>
    </location>
</feature>
<evidence type="ECO:0000256" key="5">
    <source>
        <dbReference type="ARBA" id="ARBA00022741"/>
    </source>
</evidence>
<keyword evidence="8" id="KW-1133">Transmembrane helix</keyword>
<dbReference type="GO" id="GO:0005524">
    <property type="term" value="F:ATP binding"/>
    <property type="evidence" value="ECO:0007669"/>
    <property type="project" value="UniProtKB-KW"/>
</dbReference>
<dbReference type="CDD" id="cd18774">
    <property type="entry name" value="PDC2_HK_sensor"/>
    <property type="match status" value="1"/>
</dbReference>
<dbReference type="InterPro" id="IPR011102">
    <property type="entry name" value="Sig_transdc_His_kinase_HWE"/>
</dbReference>
<evidence type="ECO:0000313" key="11">
    <source>
        <dbReference type="Proteomes" id="UP001151018"/>
    </source>
</evidence>
<dbReference type="Gene3D" id="3.30.565.10">
    <property type="entry name" value="Histidine kinase-like ATPase, C-terminal domain"/>
    <property type="match status" value="1"/>
</dbReference>
<name>A0A9X3R086_9HYPH</name>
<dbReference type="Gene3D" id="6.10.340.10">
    <property type="match status" value="1"/>
</dbReference>
<keyword evidence="3" id="KW-0597">Phosphoprotein</keyword>
<dbReference type="InterPro" id="IPR036890">
    <property type="entry name" value="HATPase_C_sf"/>
</dbReference>
<evidence type="ECO:0000313" key="10">
    <source>
        <dbReference type="EMBL" id="MCZ7938184.1"/>
    </source>
</evidence>
<keyword evidence="7" id="KW-0067">ATP-binding</keyword>
<dbReference type="EC" id="2.7.13.3" evidence="2"/>
<protein>
    <recommendedName>
        <fullName evidence="2">histidine kinase</fullName>
        <ecNumber evidence="2">2.7.13.3</ecNumber>
    </recommendedName>
</protein>
<keyword evidence="8" id="KW-0472">Membrane</keyword>
<dbReference type="PANTHER" id="PTHR41523">
    <property type="entry name" value="TWO-COMPONENT SYSTEM SENSOR PROTEIN"/>
    <property type="match status" value="1"/>
</dbReference>
<dbReference type="EMBL" id="JAPZLR010000006">
    <property type="protein sequence ID" value="MCZ7938184.1"/>
    <property type="molecule type" value="Genomic_DNA"/>
</dbReference>
<evidence type="ECO:0000259" key="9">
    <source>
        <dbReference type="SMART" id="SM00911"/>
    </source>
</evidence>
<dbReference type="SMART" id="SM00911">
    <property type="entry name" value="HWE_HK"/>
    <property type="match status" value="1"/>
</dbReference>
<dbReference type="GO" id="GO:0004673">
    <property type="term" value="F:protein histidine kinase activity"/>
    <property type="evidence" value="ECO:0007669"/>
    <property type="project" value="UniProtKB-EC"/>
</dbReference>
<keyword evidence="8" id="KW-0812">Transmembrane</keyword>
<evidence type="ECO:0000256" key="3">
    <source>
        <dbReference type="ARBA" id="ARBA00022553"/>
    </source>
</evidence>
<keyword evidence="4" id="KW-0808">Transferase</keyword>
<feature type="transmembrane region" description="Helical" evidence="8">
    <location>
        <begin position="28"/>
        <end position="52"/>
    </location>
</feature>
<evidence type="ECO:0000256" key="1">
    <source>
        <dbReference type="ARBA" id="ARBA00000085"/>
    </source>
</evidence>
<keyword evidence="5" id="KW-0547">Nucleotide-binding</keyword>
<dbReference type="RefSeq" id="WP_269834945.1">
    <property type="nucleotide sequence ID" value="NZ_JAPZLR010000006.1"/>
</dbReference>
<reference evidence="10" key="1">
    <citation type="submission" date="2022-12" db="EMBL/GenBank/DDBJ databases">
        <title>Draft genome sequences of 22 rhizogenic Agrobacterium biovar 1 strains, the causative agent of hairy root disease.</title>
        <authorList>
            <person name="Kim N."/>
            <person name="Vargas P."/>
            <person name="Rediers H."/>
        </authorList>
    </citation>
    <scope>NUCLEOTIDE SEQUENCE</scope>
    <source>
        <strain evidence="10">ST15.13.006</strain>
    </source>
</reference>